<comment type="caution">
    <text evidence="1">The sequence shown here is derived from an EMBL/GenBank/DDBJ whole genome shotgun (WGS) entry which is preliminary data.</text>
</comment>
<organism evidence="1 2">
    <name type="scientific">Hoylesella nanceiensis</name>
    <dbReference type="NCBI Taxonomy" id="425941"/>
    <lineage>
        <taxon>Bacteria</taxon>
        <taxon>Pseudomonadati</taxon>
        <taxon>Bacteroidota</taxon>
        <taxon>Bacteroidia</taxon>
        <taxon>Bacteroidales</taxon>
        <taxon>Prevotellaceae</taxon>
        <taxon>Hoylesella</taxon>
    </lineage>
</organism>
<keyword evidence="2" id="KW-1185">Reference proteome</keyword>
<proteinExistence type="predicted"/>
<name>A0ABS6YF76_9BACT</name>
<evidence type="ECO:0000313" key="1">
    <source>
        <dbReference type="EMBL" id="MBW4769912.1"/>
    </source>
</evidence>
<evidence type="ECO:0000313" key="2">
    <source>
        <dbReference type="Proteomes" id="UP000788426"/>
    </source>
</evidence>
<sequence length="84" mass="10007">MNIVIFIKAKYFGPKEFDKKNEGELWFAEKMICEDLSELVDDANPRVSFAQAVASYLSKWDPYSLYEVMETYFEKCPEQRFKFI</sequence>
<dbReference type="RefSeq" id="WP_219482033.1">
    <property type="nucleotide sequence ID" value="NZ_JAHXCT010000007.1"/>
</dbReference>
<dbReference type="Proteomes" id="UP000788426">
    <property type="component" value="Unassembled WGS sequence"/>
</dbReference>
<protein>
    <submittedName>
        <fullName evidence="1">Uncharacterized protein</fullName>
    </submittedName>
</protein>
<dbReference type="EMBL" id="JAHXCT010000007">
    <property type="protein sequence ID" value="MBW4769912.1"/>
    <property type="molecule type" value="Genomic_DNA"/>
</dbReference>
<reference evidence="1 2" key="1">
    <citation type="submission" date="2021-07" db="EMBL/GenBank/DDBJ databases">
        <title>Genomic diversity and antimicrobial resistance of Prevotella spp. isolated from chronic lung disease airways.</title>
        <authorList>
            <person name="Webb K.A."/>
            <person name="Olagoke O.S."/>
            <person name="Baird T."/>
            <person name="Neill J."/>
            <person name="Pham A."/>
            <person name="Wells T.J."/>
            <person name="Ramsay K.A."/>
            <person name="Bell S.C."/>
            <person name="Sarovich D.S."/>
            <person name="Price E.P."/>
        </authorList>
    </citation>
    <scope>NUCLEOTIDE SEQUENCE [LARGE SCALE GENOMIC DNA]</scope>
    <source>
        <strain evidence="1 2">SCHI0011.S.12</strain>
    </source>
</reference>
<gene>
    <name evidence="1" type="ORF">KZO38_09120</name>
</gene>
<accession>A0ABS6YF76</accession>